<evidence type="ECO:0000256" key="4">
    <source>
        <dbReference type="ARBA" id="ARBA00022664"/>
    </source>
</evidence>
<sequence>MSLTAAAAETANNNNRVTRENWKKQKELEEARKAGTAPAEVDEEGRDINPHIPKYIKDVPWYYGINRPSLKHQRIQGEIEQDSSPLNDWYRRGTQKVAAKKFRKGACENCGAVTHTKKECTERPRRIGAKFNEKNIKPDEFVQPKLQFDYDGKRDRWNGYNPDDYKQVIEEYAKIDMAKRQMKAEKLSKELNADEENNQEKNVHDESDSDSDADSDKDEDKYAEQADMPGTKFDSKIRMTVRNLRLREDTAKYLRNLDPNSAFYDPKTRSMRDNPYKQTGDNPEDLPYAGDNFIRHSGDTVAMAKSQLFAWEAYNKGVDVHVLAEPTKLELLRKEFNVRKDDFQDNKQKRILEKYGGEEHLDAPPRDMLLSQTENYVEYSRFGNMIKGQEKVTIRSKYEEDILINNHKTVWGSYWKDGRWGYACCHSFIKMSYCTGSLNQQSRLEAVNEMLELPTEAEQPKSLVEIHQENMKTKKIKRKTSEADDADNTLKKKEKLASAIEAEIKNQQNAEKMLSLDERRRPYNPMEISVHEPTEEEMEAYRLMKSRSDDPMAKYLEKNKKVK</sequence>
<evidence type="ECO:0000256" key="1">
    <source>
        <dbReference type="ARBA" id="ARBA00004123"/>
    </source>
</evidence>
<dbReference type="CTD" id="6758655"/>
<evidence type="ECO:0000256" key="7">
    <source>
        <dbReference type="ARBA" id="ARBA00023242"/>
    </source>
</evidence>
<protein>
    <recommendedName>
        <fullName evidence="3 8">Pre-mRNA-splicing factor SLU7</fullName>
    </recommendedName>
</protein>
<evidence type="ECO:0000256" key="2">
    <source>
        <dbReference type="ARBA" id="ARBA00007203"/>
    </source>
</evidence>
<dbReference type="GO" id="GO:0000398">
    <property type="term" value="P:mRNA splicing, via spliceosome"/>
    <property type="evidence" value="ECO:0007669"/>
    <property type="project" value="UniProtKB-UniRule"/>
</dbReference>
<evidence type="ECO:0000313" key="12">
    <source>
        <dbReference type="EMBL" id="EDV20114.1"/>
    </source>
</evidence>
<keyword evidence="13" id="KW-1185">Reference proteome</keyword>
<feature type="domain" description="Pre-mRNA-splicing factor SLU7" evidence="11">
    <location>
        <begin position="149"/>
        <end position="413"/>
    </location>
</feature>
<dbReference type="KEGG" id="tad:TRIADDRAFT_32543"/>
<dbReference type="InterPro" id="IPR021715">
    <property type="entry name" value="Slu7_dom"/>
</dbReference>
<comment type="subcellular location">
    <subcellularLocation>
        <location evidence="1 8">Nucleus</location>
    </subcellularLocation>
</comment>
<comment type="function">
    <text evidence="8">Involved in pre-mRNA splicing.</text>
</comment>
<feature type="coiled-coil region" evidence="9">
    <location>
        <begin position="476"/>
        <end position="510"/>
    </location>
</feature>
<keyword evidence="7 8" id="KW-0539">Nucleus</keyword>
<gene>
    <name evidence="12" type="ORF">TRIADDRAFT_32543</name>
</gene>
<evidence type="ECO:0000259" key="11">
    <source>
        <dbReference type="Pfam" id="PF11708"/>
    </source>
</evidence>
<dbReference type="RefSeq" id="XP_002117498.1">
    <property type="nucleotide sequence ID" value="XM_002117462.1"/>
</dbReference>
<feature type="region of interest" description="Disordered" evidence="10">
    <location>
        <begin position="191"/>
        <end position="234"/>
    </location>
</feature>
<evidence type="ECO:0000256" key="3">
    <source>
        <dbReference type="ARBA" id="ARBA00021377"/>
    </source>
</evidence>
<organism evidence="12 13">
    <name type="scientific">Trichoplax adhaerens</name>
    <name type="common">Trichoplax reptans</name>
    <dbReference type="NCBI Taxonomy" id="10228"/>
    <lineage>
        <taxon>Eukaryota</taxon>
        <taxon>Metazoa</taxon>
        <taxon>Placozoa</taxon>
        <taxon>Uniplacotomia</taxon>
        <taxon>Trichoplacea</taxon>
        <taxon>Trichoplacidae</taxon>
        <taxon>Trichoplax</taxon>
    </lineage>
</organism>
<dbReference type="GO" id="GO:0008380">
    <property type="term" value="P:RNA splicing"/>
    <property type="evidence" value="ECO:0000318"/>
    <property type="project" value="GO_Central"/>
</dbReference>
<dbReference type="GeneID" id="6758655"/>
<feature type="region of interest" description="Disordered" evidence="10">
    <location>
        <begin position="1"/>
        <end position="50"/>
    </location>
</feature>
<name>B3SB74_TRIAD</name>
<dbReference type="GO" id="GO:0030628">
    <property type="term" value="F:pre-mRNA 3'-splice site binding"/>
    <property type="evidence" value="ECO:0007669"/>
    <property type="project" value="UniProtKB-UniRule"/>
</dbReference>
<dbReference type="PANTHER" id="PTHR12942">
    <property type="entry name" value="STEP II SPLICING FACTOR SLU7"/>
    <property type="match status" value="1"/>
</dbReference>
<feature type="region of interest" description="Disordered" evidence="10">
    <location>
        <begin position="510"/>
        <end position="535"/>
    </location>
</feature>
<feature type="compositionally biased region" description="Acidic residues" evidence="10">
    <location>
        <begin position="207"/>
        <end position="217"/>
    </location>
</feature>
<dbReference type="PhylomeDB" id="B3SB74"/>
<dbReference type="InParanoid" id="B3SB74"/>
<accession>B3SB74</accession>
<feature type="compositionally biased region" description="Low complexity" evidence="10">
    <location>
        <begin position="1"/>
        <end position="16"/>
    </location>
</feature>
<keyword evidence="6 8" id="KW-0508">mRNA splicing</keyword>
<dbReference type="eggNOG" id="KOG2560">
    <property type="taxonomic scope" value="Eukaryota"/>
</dbReference>
<comment type="subunit">
    <text evidence="8">Associated with the spliceosome.</text>
</comment>
<feature type="region of interest" description="Disordered" evidence="10">
    <location>
        <begin position="264"/>
        <end position="286"/>
    </location>
</feature>
<keyword evidence="5 8" id="KW-0747">Spliceosome</keyword>
<keyword evidence="9" id="KW-0175">Coiled coil</keyword>
<dbReference type="OrthoDB" id="249612at2759"/>
<dbReference type="HOGENOM" id="CLU_019317_2_0_1"/>
<evidence type="ECO:0000256" key="8">
    <source>
        <dbReference type="RuleBase" id="RU367071"/>
    </source>
</evidence>
<dbReference type="FunCoup" id="B3SB74">
    <property type="interactions" value="2466"/>
</dbReference>
<dbReference type="Pfam" id="PF11708">
    <property type="entry name" value="Slu7"/>
    <property type="match status" value="1"/>
</dbReference>
<feature type="compositionally biased region" description="Basic and acidic residues" evidence="10">
    <location>
        <begin position="17"/>
        <end position="33"/>
    </location>
</feature>
<proteinExistence type="inferred from homology"/>
<evidence type="ECO:0000313" key="13">
    <source>
        <dbReference type="Proteomes" id="UP000009022"/>
    </source>
</evidence>
<evidence type="ECO:0000256" key="5">
    <source>
        <dbReference type="ARBA" id="ARBA00022728"/>
    </source>
</evidence>
<feature type="compositionally biased region" description="Basic and acidic residues" evidence="10">
    <location>
        <begin position="191"/>
        <end position="206"/>
    </location>
</feature>
<dbReference type="Proteomes" id="UP000009022">
    <property type="component" value="Unassembled WGS sequence"/>
</dbReference>
<evidence type="ECO:0000256" key="10">
    <source>
        <dbReference type="SAM" id="MobiDB-lite"/>
    </source>
</evidence>
<evidence type="ECO:0000256" key="9">
    <source>
        <dbReference type="SAM" id="Coils"/>
    </source>
</evidence>
<dbReference type="AlphaFoldDB" id="B3SB74"/>
<dbReference type="EMBL" id="DS985263">
    <property type="protein sequence ID" value="EDV20114.1"/>
    <property type="molecule type" value="Genomic_DNA"/>
</dbReference>
<evidence type="ECO:0000256" key="6">
    <source>
        <dbReference type="ARBA" id="ARBA00023187"/>
    </source>
</evidence>
<dbReference type="PANTHER" id="PTHR12942:SF2">
    <property type="entry name" value="PRE-MRNA-SPLICING FACTOR SLU7"/>
    <property type="match status" value="1"/>
</dbReference>
<dbReference type="STRING" id="10228.B3SB74"/>
<feature type="compositionally biased region" description="Basic and acidic residues" evidence="10">
    <location>
        <begin position="266"/>
        <end position="275"/>
    </location>
</feature>
<dbReference type="OMA" id="KYAWESQ"/>
<dbReference type="InterPro" id="IPR039974">
    <property type="entry name" value="Splicing_factor_SLU7"/>
</dbReference>
<dbReference type="GO" id="GO:0005681">
    <property type="term" value="C:spliceosomal complex"/>
    <property type="evidence" value="ECO:0000318"/>
    <property type="project" value="GO_Central"/>
</dbReference>
<comment type="similarity">
    <text evidence="2 8">Belongs to the SLU7 family.</text>
</comment>
<reference evidence="12 13" key="1">
    <citation type="journal article" date="2008" name="Nature">
        <title>The Trichoplax genome and the nature of placozoans.</title>
        <authorList>
            <person name="Srivastava M."/>
            <person name="Begovic E."/>
            <person name="Chapman J."/>
            <person name="Putnam N.H."/>
            <person name="Hellsten U."/>
            <person name="Kawashima T."/>
            <person name="Kuo A."/>
            <person name="Mitros T."/>
            <person name="Salamov A."/>
            <person name="Carpenter M.L."/>
            <person name="Signorovitch A.Y."/>
            <person name="Moreno M.A."/>
            <person name="Kamm K."/>
            <person name="Grimwood J."/>
            <person name="Schmutz J."/>
            <person name="Shapiro H."/>
            <person name="Grigoriev I.V."/>
            <person name="Buss L.W."/>
            <person name="Schierwater B."/>
            <person name="Dellaporta S.L."/>
            <person name="Rokhsar D.S."/>
        </authorList>
    </citation>
    <scope>NUCLEOTIDE SEQUENCE [LARGE SCALE GENOMIC DNA]</scope>
    <source>
        <strain evidence="12 13">Grell-BS-1999</strain>
    </source>
</reference>
<feature type="region of interest" description="Disordered" evidence="10">
    <location>
        <begin position="544"/>
        <end position="563"/>
    </location>
</feature>
<keyword evidence="4 8" id="KW-0507">mRNA processing</keyword>